<dbReference type="AlphaFoldDB" id="A0A7C9MBJ7"/>
<organism evidence="1 2">
    <name type="scientific">Kangsaoukella pontilimi</name>
    <dbReference type="NCBI Taxonomy" id="2691042"/>
    <lineage>
        <taxon>Bacteria</taxon>
        <taxon>Pseudomonadati</taxon>
        <taxon>Pseudomonadota</taxon>
        <taxon>Alphaproteobacteria</taxon>
        <taxon>Rhodobacterales</taxon>
        <taxon>Paracoccaceae</taxon>
        <taxon>Kangsaoukella</taxon>
    </lineage>
</organism>
<comment type="caution">
    <text evidence="1">The sequence shown here is derived from an EMBL/GenBank/DDBJ whole genome shotgun (WGS) entry which is preliminary data.</text>
</comment>
<dbReference type="EMBL" id="WUPT01000002">
    <property type="protein sequence ID" value="MXQ08753.1"/>
    <property type="molecule type" value="Genomic_DNA"/>
</dbReference>
<protein>
    <submittedName>
        <fullName evidence="1">DUF2267 domain-containing protein</fullName>
    </submittedName>
</protein>
<dbReference type="InterPro" id="IPR018727">
    <property type="entry name" value="DUF2267"/>
</dbReference>
<dbReference type="Pfam" id="PF10025">
    <property type="entry name" value="DUF2267"/>
    <property type="match status" value="1"/>
</dbReference>
<accession>A0A7C9MBJ7</accession>
<sequence length="152" mass="17411">MPMPWAYRHATRDFRAFLDDLKSRADLVSDNSAYTVVDAVFQVFRRRLTVQEGLAFASILPAVLSAIFTRNWAPVADPAPFADIQDMNAEARQVRRDHNLTPENAIEVVAWCLWRHVNHRELKLALSKLPPEARAFWEVPNADPADLAQRLY</sequence>
<dbReference type="InterPro" id="IPR038282">
    <property type="entry name" value="DUF2267_sf"/>
</dbReference>
<reference evidence="1 2" key="2">
    <citation type="submission" date="2020-03" db="EMBL/GenBank/DDBJ databases">
        <title>Kangsaoukella pontilimi gen. nov., sp. nov., a new member of the family Rhodobacteraceae isolated from a tidal mudflat.</title>
        <authorList>
            <person name="Kim I.S."/>
        </authorList>
    </citation>
    <scope>NUCLEOTIDE SEQUENCE [LARGE SCALE GENOMIC DNA]</scope>
    <source>
        <strain evidence="1 2">GH1-50</strain>
    </source>
</reference>
<dbReference type="Gene3D" id="1.10.490.110">
    <property type="entry name" value="Uncharacterized conserved protein DUF2267"/>
    <property type="match status" value="1"/>
</dbReference>
<evidence type="ECO:0000313" key="2">
    <source>
        <dbReference type="Proteomes" id="UP000480350"/>
    </source>
</evidence>
<dbReference type="RefSeq" id="WP_160764655.1">
    <property type="nucleotide sequence ID" value="NZ_WUPT01000002.1"/>
</dbReference>
<keyword evidence="2" id="KW-1185">Reference proteome</keyword>
<name>A0A7C9MBJ7_9RHOB</name>
<reference evidence="1 2" key="1">
    <citation type="submission" date="2019-12" db="EMBL/GenBank/DDBJ databases">
        <authorList>
            <person name="Lee S.D."/>
        </authorList>
    </citation>
    <scope>NUCLEOTIDE SEQUENCE [LARGE SCALE GENOMIC DNA]</scope>
    <source>
        <strain evidence="1 2">GH1-50</strain>
    </source>
</reference>
<proteinExistence type="predicted"/>
<evidence type="ECO:0000313" key="1">
    <source>
        <dbReference type="EMBL" id="MXQ08753.1"/>
    </source>
</evidence>
<dbReference type="Proteomes" id="UP000480350">
    <property type="component" value="Unassembled WGS sequence"/>
</dbReference>
<gene>
    <name evidence="1" type="ORF">GQ651_12925</name>
</gene>